<evidence type="ECO:0000313" key="2">
    <source>
        <dbReference type="EMBL" id="GMN34191.1"/>
    </source>
</evidence>
<feature type="region of interest" description="Disordered" evidence="1">
    <location>
        <begin position="79"/>
        <end position="102"/>
    </location>
</feature>
<accession>A0AA88A4X5</accession>
<proteinExistence type="predicted"/>
<reference evidence="2" key="1">
    <citation type="submission" date="2023-07" db="EMBL/GenBank/DDBJ databases">
        <title>draft genome sequence of fig (Ficus carica).</title>
        <authorList>
            <person name="Takahashi T."/>
            <person name="Nishimura K."/>
        </authorList>
    </citation>
    <scope>NUCLEOTIDE SEQUENCE</scope>
</reference>
<sequence>MQPMYSLHGTCGLPLCVSALTHHLPFSMEMADHDLRREAMRKHRSRGRERGREGVHAYQEMMGIQRVCERLLDEIKKREQADSDEPLRDQSHTGLACIAKAA</sequence>
<evidence type="ECO:0000313" key="3">
    <source>
        <dbReference type="Proteomes" id="UP001187192"/>
    </source>
</evidence>
<evidence type="ECO:0000256" key="1">
    <source>
        <dbReference type="SAM" id="MobiDB-lite"/>
    </source>
</evidence>
<dbReference type="AlphaFoldDB" id="A0AA88A4X5"/>
<comment type="caution">
    <text evidence="2">The sequence shown here is derived from an EMBL/GenBank/DDBJ whole genome shotgun (WGS) entry which is preliminary data.</text>
</comment>
<name>A0AA88A4X5_FICCA</name>
<dbReference type="Proteomes" id="UP001187192">
    <property type="component" value="Unassembled WGS sequence"/>
</dbReference>
<dbReference type="EMBL" id="BTGU01002114">
    <property type="protein sequence ID" value="GMN34191.1"/>
    <property type="molecule type" value="Genomic_DNA"/>
</dbReference>
<protein>
    <submittedName>
        <fullName evidence="2">Uncharacterized protein</fullName>
    </submittedName>
</protein>
<feature type="compositionally biased region" description="Basic and acidic residues" evidence="1">
    <location>
        <begin position="79"/>
        <end position="91"/>
    </location>
</feature>
<organism evidence="2 3">
    <name type="scientific">Ficus carica</name>
    <name type="common">Common fig</name>
    <dbReference type="NCBI Taxonomy" id="3494"/>
    <lineage>
        <taxon>Eukaryota</taxon>
        <taxon>Viridiplantae</taxon>
        <taxon>Streptophyta</taxon>
        <taxon>Embryophyta</taxon>
        <taxon>Tracheophyta</taxon>
        <taxon>Spermatophyta</taxon>
        <taxon>Magnoliopsida</taxon>
        <taxon>eudicotyledons</taxon>
        <taxon>Gunneridae</taxon>
        <taxon>Pentapetalae</taxon>
        <taxon>rosids</taxon>
        <taxon>fabids</taxon>
        <taxon>Rosales</taxon>
        <taxon>Moraceae</taxon>
        <taxon>Ficeae</taxon>
        <taxon>Ficus</taxon>
    </lineage>
</organism>
<gene>
    <name evidence="2" type="ORF">TIFTF001_042014</name>
</gene>
<keyword evidence="3" id="KW-1185">Reference proteome</keyword>